<sequence>MQSKRWSSFTAWLALTALVSASVGSAQLHHNQIHNNHLNVQRAAEPVGHVEARSPAPTSPPAIDSRNHAAHHHQRDLAPTPVFKQFERRRASLHERLIFPVGTDTSSSDAAQTSDAAASSSLQDSISSSIQASITSSIQASITSSIQASITASLSSKSAEIAASKSAASAAAAASAFTSSLLAAQSSLFASITSSILATTVTSTTTTAPTPTISAADSSGTGSGDSHTSLIIGVSVVGGAALLGLAAFLWMKFGNKRSGYEDDDHDIRWPELRSEGDSAAMHPLPARRTGGAGFDMGGESDNGHDRDMIENDGAYGRNSFTGSTTALGAGGAAYGGGGAGYGAYGTGNAAYHDSVVDTNSAPGYASQAGYYDQYGHDAGSNPYADTHAASAGYGNAPMTTQGYYDHSPAAVADPHAPGGYVQDVYQQHSNVSPPMQATHHTGYGGQHM</sequence>
<evidence type="ECO:0000256" key="2">
    <source>
        <dbReference type="SAM" id="Phobius"/>
    </source>
</evidence>
<feature type="region of interest" description="Disordered" evidence="1">
    <location>
        <begin position="203"/>
        <end position="223"/>
    </location>
</feature>
<keyword evidence="2" id="KW-0812">Transmembrane</keyword>
<gene>
    <name evidence="4" type="ORF">OC846_000103</name>
</gene>
<accession>A0AAN6GYP3</accession>
<feature type="signal peptide" evidence="3">
    <location>
        <begin position="1"/>
        <end position="21"/>
    </location>
</feature>
<evidence type="ECO:0008006" key="6">
    <source>
        <dbReference type="Google" id="ProtNLM"/>
    </source>
</evidence>
<feature type="region of interest" description="Disordered" evidence="1">
    <location>
        <begin position="46"/>
        <end position="81"/>
    </location>
</feature>
<evidence type="ECO:0000256" key="1">
    <source>
        <dbReference type="SAM" id="MobiDB-lite"/>
    </source>
</evidence>
<protein>
    <recommendedName>
        <fullName evidence="6">Mid2 domain-containing protein</fullName>
    </recommendedName>
</protein>
<evidence type="ECO:0000313" key="5">
    <source>
        <dbReference type="Proteomes" id="UP001176517"/>
    </source>
</evidence>
<reference evidence="4" key="1">
    <citation type="journal article" date="2023" name="PhytoFront">
        <title>Draft Genome Resources of Seven Strains of Tilletia horrida, Causal Agent of Kernel Smut of Rice.</title>
        <authorList>
            <person name="Khanal S."/>
            <person name="Antony Babu S."/>
            <person name="Zhou X.G."/>
        </authorList>
    </citation>
    <scope>NUCLEOTIDE SEQUENCE</scope>
    <source>
        <strain evidence="4">TX6</strain>
    </source>
</reference>
<proteinExistence type="predicted"/>
<organism evidence="4 5">
    <name type="scientific">Tilletia horrida</name>
    <dbReference type="NCBI Taxonomy" id="155126"/>
    <lineage>
        <taxon>Eukaryota</taxon>
        <taxon>Fungi</taxon>
        <taxon>Dikarya</taxon>
        <taxon>Basidiomycota</taxon>
        <taxon>Ustilaginomycotina</taxon>
        <taxon>Exobasidiomycetes</taxon>
        <taxon>Tilletiales</taxon>
        <taxon>Tilletiaceae</taxon>
        <taxon>Tilletia</taxon>
    </lineage>
</organism>
<dbReference type="Proteomes" id="UP001176517">
    <property type="component" value="Unassembled WGS sequence"/>
</dbReference>
<name>A0AAN6GYP3_9BASI</name>
<evidence type="ECO:0000313" key="4">
    <source>
        <dbReference type="EMBL" id="KAK0558110.1"/>
    </source>
</evidence>
<keyword evidence="2" id="KW-1133">Transmembrane helix</keyword>
<feature type="transmembrane region" description="Helical" evidence="2">
    <location>
        <begin position="230"/>
        <end position="250"/>
    </location>
</feature>
<feature type="chain" id="PRO_5043006255" description="Mid2 domain-containing protein" evidence="3">
    <location>
        <begin position="22"/>
        <end position="448"/>
    </location>
</feature>
<keyword evidence="5" id="KW-1185">Reference proteome</keyword>
<dbReference type="AlphaFoldDB" id="A0AAN6GYP3"/>
<keyword evidence="2" id="KW-0472">Membrane</keyword>
<dbReference type="EMBL" id="JAPDMZ010000001">
    <property type="protein sequence ID" value="KAK0558110.1"/>
    <property type="molecule type" value="Genomic_DNA"/>
</dbReference>
<comment type="caution">
    <text evidence="4">The sequence shown here is derived from an EMBL/GenBank/DDBJ whole genome shotgun (WGS) entry which is preliminary data.</text>
</comment>
<evidence type="ECO:0000256" key="3">
    <source>
        <dbReference type="SAM" id="SignalP"/>
    </source>
</evidence>
<keyword evidence="3" id="KW-0732">Signal</keyword>